<dbReference type="AlphaFoldDB" id="A0AAU9JIY1"/>
<name>A0AAU9JIY1_9CILI</name>
<proteinExistence type="predicted"/>
<keyword evidence="2" id="KW-1185">Reference proteome</keyword>
<protein>
    <submittedName>
        <fullName evidence="1">Uncharacterized protein</fullName>
    </submittedName>
</protein>
<evidence type="ECO:0000313" key="1">
    <source>
        <dbReference type="EMBL" id="CAG9325544.1"/>
    </source>
</evidence>
<sequence>MKYVQSMDHMLVSQLQSYGPYSGRKCKLVARIRNCFLNAKRSATTLIKKEYLRCRIIRGHKRALRQIKSQKIPTRTINSFDPKNPSAVKIWMKLSEVFQRNEDVLCPISQTENGPKTDGKSKRKEKVDSIAKSFNEKFCKEYFTPYGVRESYYYYIELLFVDLNPRILCEKFEFNCCRGAHNLQCLEKWLLMKKYISQYMIEDLGLEPFCPKSLQHYSLPNLFSDENFQLQAIRSSQKNFEFDRGEYETQSFDEIRNFICKQNIEAK</sequence>
<organism evidence="1 2">
    <name type="scientific">Blepharisma stoltei</name>
    <dbReference type="NCBI Taxonomy" id="1481888"/>
    <lineage>
        <taxon>Eukaryota</taxon>
        <taxon>Sar</taxon>
        <taxon>Alveolata</taxon>
        <taxon>Ciliophora</taxon>
        <taxon>Postciliodesmatophora</taxon>
        <taxon>Heterotrichea</taxon>
        <taxon>Heterotrichida</taxon>
        <taxon>Blepharismidae</taxon>
        <taxon>Blepharisma</taxon>
    </lineage>
</organism>
<comment type="caution">
    <text evidence="1">The sequence shown here is derived from an EMBL/GenBank/DDBJ whole genome shotgun (WGS) entry which is preliminary data.</text>
</comment>
<gene>
    <name evidence="1" type="ORF">BSTOLATCC_MIC38796</name>
</gene>
<evidence type="ECO:0000313" key="2">
    <source>
        <dbReference type="Proteomes" id="UP001162131"/>
    </source>
</evidence>
<dbReference type="Proteomes" id="UP001162131">
    <property type="component" value="Unassembled WGS sequence"/>
</dbReference>
<dbReference type="EMBL" id="CAJZBQ010000038">
    <property type="protein sequence ID" value="CAG9325544.1"/>
    <property type="molecule type" value="Genomic_DNA"/>
</dbReference>
<accession>A0AAU9JIY1</accession>
<reference evidence="1" key="1">
    <citation type="submission" date="2021-09" db="EMBL/GenBank/DDBJ databases">
        <authorList>
            <consortium name="AG Swart"/>
            <person name="Singh M."/>
            <person name="Singh A."/>
            <person name="Seah K."/>
            <person name="Emmerich C."/>
        </authorList>
    </citation>
    <scope>NUCLEOTIDE SEQUENCE</scope>
    <source>
        <strain evidence="1">ATCC30299</strain>
    </source>
</reference>